<sequence>MRFARGYLWNKDGDGGVVTVSFAWLEGADRALGLPSYETAGAAGADLRANFPAGERGGLVIEAGARALVPTGLRLEIPQGYEVQIRPRSGLALKHGITLPNSPGTIDSDYRGPLGVILLNAGDRPFVVNHGDRIAQMVVAPVVQARFELVTELSNTARGEGGFGSTGRG</sequence>
<evidence type="ECO:0000256" key="2">
    <source>
        <dbReference type="ARBA" id="ARBA00022801"/>
    </source>
</evidence>
<dbReference type="EC" id="3.6.1.23" evidence="5"/>
<evidence type="ECO:0000313" key="8">
    <source>
        <dbReference type="Proteomes" id="UP000261704"/>
    </source>
</evidence>
<gene>
    <name evidence="5" type="primary">dut</name>
    <name evidence="7" type="ORF">BAR1_14935</name>
</gene>
<organism evidence="7 8">
    <name type="scientific">Profundibacter amoris</name>
    <dbReference type="NCBI Taxonomy" id="2171755"/>
    <lineage>
        <taxon>Bacteria</taxon>
        <taxon>Pseudomonadati</taxon>
        <taxon>Pseudomonadota</taxon>
        <taxon>Alphaproteobacteria</taxon>
        <taxon>Rhodobacterales</taxon>
        <taxon>Paracoccaceae</taxon>
        <taxon>Profundibacter</taxon>
    </lineage>
</organism>
<name>A0A347UJT4_9RHOB</name>
<dbReference type="InterPro" id="IPR036157">
    <property type="entry name" value="dUTPase-like_sf"/>
</dbReference>
<comment type="function">
    <text evidence="5">This enzyme is involved in nucleotide metabolism: it produces dUMP, the immediate precursor of thymidine nucleotides and it decreases the intracellular concentration of dUTP so that uracil cannot be incorporated into DNA.</text>
</comment>
<dbReference type="GO" id="GO:0000287">
    <property type="term" value="F:magnesium ion binding"/>
    <property type="evidence" value="ECO:0007669"/>
    <property type="project" value="UniProtKB-UniRule"/>
</dbReference>
<comment type="pathway">
    <text evidence="5">Pyrimidine metabolism; dUMP biosynthesis; dUMP from dCTP (dUTP route): step 2/2.</text>
</comment>
<dbReference type="KEGG" id="pamo:BAR1_14935"/>
<dbReference type="Pfam" id="PF00692">
    <property type="entry name" value="dUTPase"/>
    <property type="match status" value="1"/>
</dbReference>
<dbReference type="NCBIfam" id="TIGR00576">
    <property type="entry name" value="dut"/>
    <property type="match status" value="1"/>
</dbReference>
<dbReference type="InterPro" id="IPR008181">
    <property type="entry name" value="dUTPase"/>
</dbReference>
<dbReference type="AlphaFoldDB" id="A0A347UJT4"/>
<comment type="catalytic activity">
    <reaction evidence="4 5">
        <text>dUTP + H2O = dUMP + diphosphate + H(+)</text>
        <dbReference type="Rhea" id="RHEA:10248"/>
        <dbReference type="ChEBI" id="CHEBI:15377"/>
        <dbReference type="ChEBI" id="CHEBI:15378"/>
        <dbReference type="ChEBI" id="CHEBI:33019"/>
        <dbReference type="ChEBI" id="CHEBI:61555"/>
        <dbReference type="ChEBI" id="CHEBI:246422"/>
        <dbReference type="EC" id="3.6.1.23"/>
    </reaction>
</comment>
<evidence type="ECO:0000256" key="5">
    <source>
        <dbReference type="HAMAP-Rule" id="MF_00116"/>
    </source>
</evidence>
<evidence type="ECO:0000256" key="4">
    <source>
        <dbReference type="ARBA" id="ARBA00047686"/>
    </source>
</evidence>
<dbReference type="GO" id="GO:0046081">
    <property type="term" value="P:dUTP catabolic process"/>
    <property type="evidence" value="ECO:0007669"/>
    <property type="project" value="InterPro"/>
</dbReference>
<dbReference type="NCBIfam" id="NF001862">
    <property type="entry name" value="PRK00601.1"/>
    <property type="match status" value="1"/>
</dbReference>
<feature type="domain" description="dUTPase-like" evidence="6">
    <location>
        <begin position="34"/>
        <end position="167"/>
    </location>
</feature>
<dbReference type="GO" id="GO:0004170">
    <property type="term" value="F:dUTP diphosphatase activity"/>
    <property type="evidence" value="ECO:0007669"/>
    <property type="project" value="UniProtKB-UniRule"/>
</dbReference>
<feature type="binding site" evidence="5">
    <location>
        <begin position="105"/>
        <end position="107"/>
    </location>
    <ligand>
        <name>substrate</name>
    </ligand>
</feature>
<keyword evidence="2 5" id="KW-0378">Hydrolase</keyword>
<protein>
    <recommendedName>
        <fullName evidence="5">Deoxyuridine 5'-triphosphate nucleotidohydrolase</fullName>
        <shortName evidence="5">dUTPase</shortName>
        <ecNumber evidence="5">3.6.1.23</ecNumber>
    </recommendedName>
    <alternativeName>
        <fullName evidence="5">dUTP pyrophosphatase</fullName>
    </alternativeName>
</protein>
<accession>A0A347UJT4</accession>
<dbReference type="InterPro" id="IPR029054">
    <property type="entry name" value="dUTPase-like"/>
</dbReference>
<keyword evidence="5" id="KW-0460">Magnesium</keyword>
<dbReference type="SUPFAM" id="SSF51283">
    <property type="entry name" value="dUTPase-like"/>
    <property type="match status" value="1"/>
</dbReference>
<dbReference type="RefSeq" id="WP_118943765.1">
    <property type="nucleotide sequence ID" value="NZ_CP032125.1"/>
</dbReference>
<dbReference type="HAMAP" id="MF_00116">
    <property type="entry name" value="dUTPase_bact"/>
    <property type="match status" value="1"/>
</dbReference>
<comment type="similarity">
    <text evidence="1 5">Belongs to the dUTPase family.</text>
</comment>
<dbReference type="OrthoDB" id="9809956at2"/>
<evidence type="ECO:0000259" key="6">
    <source>
        <dbReference type="Pfam" id="PF00692"/>
    </source>
</evidence>
<feature type="binding site" evidence="5">
    <location>
        <position position="101"/>
    </location>
    <ligand>
        <name>substrate</name>
    </ligand>
</feature>
<dbReference type="PANTHER" id="PTHR11241:SF0">
    <property type="entry name" value="DEOXYURIDINE 5'-TRIPHOSPHATE NUCLEOTIDOHYDROLASE"/>
    <property type="match status" value="1"/>
</dbReference>
<proteinExistence type="inferred from homology"/>
<reference evidence="7 8" key="1">
    <citation type="submission" date="2018-09" db="EMBL/GenBank/DDBJ databases">
        <title>Profundibacter amoris BAR1 gen. nov., sp. nov., a new member of the Roseobacter clade isolated at Lokis Castle Vent Field on the Arctic Mid-Oceanic Ridge.</title>
        <authorList>
            <person name="Le Moine Bauer S."/>
            <person name="Sjoeberg A.G."/>
            <person name="L'Haridon S."/>
            <person name="Stokke R."/>
            <person name="Roalkvam I."/>
            <person name="Steen I.H."/>
            <person name="Dahle H."/>
        </authorList>
    </citation>
    <scope>NUCLEOTIDE SEQUENCE [LARGE SCALE GENOMIC DNA]</scope>
    <source>
        <strain evidence="7 8">BAR1</strain>
    </source>
</reference>
<dbReference type="CDD" id="cd07557">
    <property type="entry name" value="trimeric_dUTPase"/>
    <property type="match status" value="1"/>
</dbReference>
<dbReference type="Gene3D" id="2.70.40.10">
    <property type="match status" value="1"/>
</dbReference>
<evidence type="ECO:0000313" key="7">
    <source>
        <dbReference type="EMBL" id="AXX99112.1"/>
    </source>
</evidence>
<dbReference type="Proteomes" id="UP000261704">
    <property type="component" value="Chromosome"/>
</dbReference>
<dbReference type="InterPro" id="IPR033704">
    <property type="entry name" value="dUTPase_trimeric"/>
</dbReference>
<evidence type="ECO:0000256" key="3">
    <source>
        <dbReference type="ARBA" id="ARBA00023080"/>
    </source>
</evidence>
<feature type="binding site" evidence="5">
    <location>
        <begin position="88"/>
        <end position="90"/>
    </location>
    <ligand>
        <name>substrate</name>
    </ligand>
</feature>
<dbReference type="GO" id="GO:0006226">
    <property type="term" value="P:dUMP biosynthetic process"/>
    <property type="evidence" value="ECO:0007669"/>
    <property type="project" value="UniProtKB-UniRule"/>
</dbReference>
<dbReference type="PANTHER" id="PTHR11241">
    <property type="entry name" value="DEOXYURIDINE 5'-TRIPHOSPHATE NUCLEOTIDOHYDROLASE"/>
    <property type="match status" value="1"/>
</dbReference>
<dbReference type="EMBL" id="CP032125">
    <property type="protein sequence ID" value="AXX99112.1"/>
    <property type="molecule type" value="Genomic_DNA"/>
</dbReference>
<comment type="cofactor">
    <cofactor evidence="5">
        <name>Mg(2+)</name>
        <dbReference type="ChEBI" id="CHEBI:18420"/>
    </cofactor>
</comment>
<keyword evidence="5" id="KW-0479">Metal-binding</keyword>
<comment type="caution">
    <text evidence="5">Lacks conserved residue(s) required for the propagation of feature annotation.</text>
</comment>
<keyword evidence="8" id="KW-1185">Reference proteome</keyword>
<keyword evidence="3 5" id="KW-0546">Nucleotide metabolism</keyword>
<evidence type="ECO:0000256" key="1">
    <source>
        <dbReference type="ARBA" id="ARBA00006581"/>
    </source>
</evidence>
<dbReference type="UniPathway" id="UPA00610">
    <property type="reaction ID" value="UER00666"/>
</dbReference>